<gene>
    <name evidence="3" type="ORF">MNBD_NITROSPIRAE03-449</name>
</gene>
<reference evidence="3" key="1">
    <citation type="submission" date="2018-06" db="EMBL/GenBank/DDBJ databases">
        <authorList>
            <person name="Zhirakovskaya E."/>
        </authorList>
    </citation>
    <scope>NUCLEOTIDE SEQUENCE</scope>
</reference>
<accession>A0A3B1CQ99</accession>
<organism evidence="3">
    <name type="scientific">hydrothermal vent metagenome</name>
    <dbReference type="NCBI Taxonomy" id="652676"/>
    <lineage>
        <taxon>unclassified sequences</taxon>
        <taxon>metagenomes</taxon>
        <taxon>ecological metagenomes</taxon>
    </lineage>
</organism>
<protein>
    <recommendedName>
        <fullName evidence="2">YhaN AAA domain-containing protein</fullName>
    </recommendedName>
</protein>
<feature type="non-terminal residue" evidence="3">
    <location>
        <position position="1"/>
    </location>
</feature>
<feature type="non-terminal residue" evidence="3">
    <location>
        <position position="696"/>
    </location>
</feature>
<sequence length="696" mass="78965">LRALLYGIDARTPDNFLHDYNKLLIGGHLENSKGDSLVFWRRKRNIGDLLDADMALLDAGILNAFLSGVGEPLFDSLFGINHETLISGGQDILEQKGDVGQALFSAGAGLSSLHGIIEALEKESADLFKAGGSKPEINKTTKHFQSLKKEIRDLSLPGSKWKKQEDLFETASAQLVKTEQERNNCRAELERLKRLKRAMPYLSTRHDMLEKLNALGSLDHLPENFLESLSESRSDIEKFGKKLKDAESLKERLEEKIADCAVRQELLNQAETVEALHQRLGTRLQAKKDKPGVHDQMIRYRTKAATLLNQVVPGLEISRINEIKPFIDKRQDILKLGNQYAGLNRSLKQAEKQVKKLSGLLMKAKVDLEALPAYIEMSGLASAVKSVQKAGDIDRHIRELDLEIKTHRSSAETEAKQLVPWEGRIDDLLSLPIPYLDTVNKFADDIRGASDGVQDEEEALQQAQEELGRIKSELGEMEKSGSVPTVEELDQVRDSRDQLWQIVRRDWLEKEDVAEELKNLGLSKELPDAYEEGVRNADDVSDHLRTEAERVHKYAHLSAQAEKFDEQIQRLQESGDKAAKRLTQIDKSWKEIWRGCGITPLSPGEMRGWIERCQEIRRMLKERLDKMEQKQNLVGQRQGLLDLLVSELKDIGKNKKFQGDDIEPVITYAEQLLKELKENNDQRHSLGKDIIRIQRD</sequence>
<feature type="coiled-coil region" evidence="1">
    <location>
        <begin position="333"/>
        <end position="367"/>
    </location>
</feature>
<dbReference type="InterPro" id="IPR038734">
    <property type="entry name" value="YhaN_AAA"/>
</dbReference>
<evidence type="ECO:0000259" key="2">
    <source>
        <dbReference type="Pfam" id="PF13514"/>
    </source>
</evidence>
<dbReference type="PANTHER" id="PTHR41259">
    <property type="entry name" value="DOUBLE-STRAND BREAK REPAIR RAD50 ATPASE, PUTATIVE-RELATED"/>
    <property type="match status" value="1"/>
</dbReference>
<evidence type="ECO:0000313" key="3">
    <source>
        <dbReference type="EMBL" id="VAX30492.1"/>
    </source>
</evidence>
<keyword evidence="1" id="KW-0175">Coiled coil</keyword>
<evidence type="ECO:0000256" key="1">
    <source>
        <dbReference type="SAM" id="Coils"/>
    </source>
</evidence>
<dbReference type="AlphaFoldDB" id="A0A3B1CQ99"/>
<name>A0A3B1CQ99_9ZZZZ</name>
<feature type="coiled-coil region" evidence="1">
    <location>
        <begin position="236"/>
        <end position="263"/>
    </location>
</feature>
<feature type="domain" description="YhaN AAA" evidence="2">
    <location>
        <begin position="2"/>
        <end position="161"/>
    </location>
</feature>
<dbReference type="PANTHER" id="PTHR41259:SF1">
    <property type="entry name" value="DOUBLE-STRAND BREAK REPAIR RAD50 ATPASE, PUTATIVE-RELATED"/>
    <property type="match status" value="1"/>
</dbReference>
<dbReference type="EMBL" id="UOGI01000073">
    <property type="protein sequence ID" value="VAX30492.1"/>
    <property type="molecule type" value="Genomic_DNA"/>
</dbReference>
<feature type="coiled-coil region" evidence="1">
    <location>
        <begin position="446"/>
        <end position="480"/>
    </location>
</feature>
<feature type="coiled-coil region" evidence="1">
    <location>
        <begin position="554"/>
        <end position="581"/>
    </location>
</feature>
<proteinExistence type="predicted"/>
<feature type="coiled-coil region" evidence="1">
    <location>
        <begin position="168"/>
        <end position="198"/>
    </location>
</feature>
<dbReference type="Pfam" id="PF13514">
    <property type="entry name" value="AAA_27"/>
    <property type="match status" value="1"/>
</dbReference>